<dbReference type="CDD" id="cd07184">
    <property type="entry name" value="E_set_Isoamylase_like_N"/>
    <property type="match status" value="1"/>
</dbReference>
<comment type="similarity">
    <text evidence="1">Belongs to the 5'-AMP-activated protein kinase beta subunit family.</text>
</comment>
<dbReference type="InterPro" id="IPR032640">
    <property type="entry name" value="AMPK1_CBM"/>
</dbReference>
<name>A0ABT0H9P0_9FLAO</name>
<dbReference type="PANTHER" id="PTHR10343:SF84">
    <property type="entry name" value="5'-AMP-ACTIVATED PROTEIN KINASE SUBUNIT BETA-1"/>
    <property type="match status" value="1"/>
</dbReference>
<evidence type="ECO:0000313" key="4">
    <source>
        <dbReference type="Proteomes" id="UP001203687"/>
    </source>
</evidence>
<dbReference type="Proteomes" id="UP001203687">
    <property type="component" value="Unassembled WGS sequence"/>
</dbReference>
<reference evidence="3" key="1">
    <citation type="submission" date="2022-04" db="EMBL/GenBank/DDBJ databases">
        <authorList>
            <person name="Ren T."/>
        </authorList>
    </citation>
    <scope>NUCLEOTIDE SEQUENCE</scope>
    <source>
        <strain evidence="3">F63249</strain>
    </source>
</reference>
<accession>A0ABT0H9P0</accession>
<proteinExistence type="inferred from homology"/>
<dbReference type="InterPro" id="IPR014756">
    <property type="entry name" value="Ig_E-set"/>
</dbReference>
<dbReference type="SUPFAM" id="SSF81296">
    <property type="entry name" value="E set domains"/>
    <property type="match status" value="1"/>
</dbReference>
<dbReference type="Gene3D" id="2.60.40.10">
    <property type="entry name" value="Immunoglobulins"/>
    <property type="match status" value="1"/>
</dbReference>
<feature type="domain" description="AMP-activated protein kinase glycogen-binding" evidence="2">
    <location>
        <begin position="23"/>
        <end position="83"/>
    </location>
</feature>
<dbReference type="EMBL" id="JALPQF010000008">
    <property type="protein sequence ID" value="MCK8480897.1"/>
    <property type="molecule type" value="Genomic_DNA"/>
</dbReference>
<dbReference type="Pfam" id="PF16561">
    <property type="entry name" value="AMPK1_CBM"/>
    <property type="match status" value="1"/>
</dbReference>
<dbReference type="RefSeq" id="WP_248412907.1">
    <property type="nucleotide sequence ID" value="NZ_JALPQF010000008.1"/>
</dbReference>
<organism evidence="3 4">
    <name type="scientific">Psychroserpens algicola</name>
    <dbReference type="NCBI Taxonomy" id="1719034"/>
    <lineage>
        <taxon>Bacteria</taxon>
        <taxon>Pseudomonadati</taxon>
        <taxon>Bacteroidota</taxon>
        <taxon>Flavobacteriia</taxon>
        <taxon>Flavobacteriales</taxon>
        <taxon>Flavobacteriaceae</taxon>
        <taxon>Psychroserpens</taxon>
    </lineage>
</organism>
<protein>
    <submittedName>
        <fullName evidence="3">Isoamylase early set domain-containing protein</fullName>
    </submittedName>
</protein>
<dbReference type="InterPro" id="IPR013783">
    <property type="entry name" value="Ig-like_fold"/>
</dbReference>
<gene>
    <name evidence="3" type="ORF">MUY34_09700</name>
</gene>
<sequence>MAIKKQYLKSKPVCKVTFSVPAEEANKVAVVGTFNEWNEKKAVKLKKLKNGTFKGTVDLEKDNSYEFRYVVDGQWVNDDQADAYAWSDFAAAENGVLNV</sequence>
<evidence type="ECO:0000256" key="1">
    <source>
        <dbReference type="ARBA" id="ARBA00010926"/>
    </source>
</evidence>
<keyword evidence="4" id="KW-1185">Reference proteome</keyword>
<comment type="caution">
    <text evidence="3">The sequence shown here is derived from an EMBL/GenBank/DDBJ whole genome shotgun (WGS) entry which is preliminary data.</text>
</comment>
<dbReference type="InterPro" id="IPR050827">
    <property type="entry name" value="CRP1_MDG1_kinase"/>
</dbReference>
<evidence type="ECO:0000259" key="2">
    <source>
        <dbReference type="Pfam" id="PF16561"/>
    </source>
</evidence>
<dbReference type="PANTHER" id="PTHR10343">
    <property type="entry name" value="5'-AMP-ACTIVATED PROTEIN KINASE , BETA SUBUNIT"/>
    <property type="match status" value="1"/>
</dbReference>
<evidence type="ECO:0000313" key="3">
    <source>
        <dbReference type="EMBL" id="MCK8480897.1"/>
    </source>
</evidence>